<feature type="transmembrane region" description="Helical" evidence="1">
    <location>
        <begin position="119"/>
        <end position="140"/>
    </location>
</feature>
<keyword evidence="1" id="KW-1133">Transmembrane helix</keyword>
<dbReference type="OrthoDB" id="3405519at2"/>
<organism evidence="2 3">
    <name type="scientific">Micromonospora avicenniae</name>
    <dbReference type="NCBI Taxonomy" id="1198245"/>
    <lineage>
        <taxon>Bacteria</taxon>
        <taxon>Bacillati</taxon>
        <taxon>Actinomycetota</taxon>
        <taxon>Actinomycetes</taxon>
        <taxon>Micromonosporales</taxon>
        <taxon>Micromonosporaceae</taxon>
        <taxon>Micromonospora</taxon>
    </lineage>
</organism>
<evidence type="ECO:0000313" key="3">
    <source>
        <dbReference type="Proteomes" id="UP000186004"/>
    </source>
</evidence>
<reference evidence="2 3" key="1">
    <citation type="submission" date="2017-01" db="EMBL/GenBank/DDBJ databases">
        <authorList>
            <person name="Mah S.A."/>
            <person name="Swanson W.J."/>
            <person name="Moy G.W."/>
            <person name="Vacquier V.D."/>
        </authorList>
    </citation>
    <scope>NUCLEOTIDE SEQUENCE [LARGE SCALE GENOMIC DNA]</scope>
    <source>
        <strain evidence="2 3">DSM 45758</strain>
    </source>
</reference>
<evidence type="ECO:0000313" key="2">
    <source>
        <dbReference type="EMBL" id="SIR41051.1"/>
    </source>
</evidence>
<protein>
    <submittedName>
        <fullName evidence="2">Uncharacterized protein</fullName>
    </submittedName>
</protein>
<accession>A0A1N7APW8</accession>
<feature type="transmembrane region" description="Helical" evidence="1">
    <location>
        <begin position="74"/>
        <end position="98"/>
    </location>
</feature>
<proteinExistence type="predicted"/>
<gene>
    <name evidence="2" type="ORF">SAMN05444858_109226</name>
</gene>
<keyword evidence="1" id="KW-0812">Transmembrane</keyword>
<feature type="transmembrane region" description="Helical" evidence="1">
    <location>
        <begin position="189"/>
        <end position="210"/>
    </location>
</feature>
<dbReference type="EMBL" id="FTNF01000009">
    <property type="protein sequence ID" value="SIR41051.1"/>
    <property type="molecule type" value="Genomic_DNA"/>
</dbReference>
<sequence length="281" mass="29348">MPDAGPIAVLPHRPLTVGELLDSAVLLLREQARVLVPIAFVLAAAEQFLVLQPLRLAAGTVPPIWWLTDGSFGAYWVLLTTGATAEAMIIALLGNPAARAGAAALLGRTARPGEVLHRAGGRWGATVLFALVVGGLMGVAAFCGPVWFVGFALLGAVAPALVVDRVSLPRVLPRATALATRSGMRAGMIRLLGYIGWWILRVGLASGVILGLSQLGLLDSRWALPVALLAWAAVNSIAYPALACLDAVLHLETRIRTEGLDILLARTPAGTPEPVVLAADR</sequence>
<keyword evidence="1" id="KW-0472">Membrane</keyword>
<dbReference type="AlphaFoldDB" id="A0A1N7APW8"/>
<dbReference type="Proteomes" id="UP000186004">
    <property type="component" value="Unassembled WGS sequence"/>
</dbReference>
<keyword evidence="3" id="KW-1185">Reference proteome</keyword>
<feature type="transmembrane region" description="Helical" evidence="1">
    <location>
        <begin position="222"/>
        <end position="249"/>
    </location>
</feature>
<dbReference type="RefSeq" id="WP_076471248.1">
    <property type="nucleotide sequence ID" value="NZ_FTNF01000009.1"/>
</dbReference>
<name>A0A1N7APW8_9ACTN</name>
<dbReference type="STRING" id="1198245.SAMN05444858_109226"/>
<feature type="transmembrane region" description="Helical" evidence="1">
    <location>
        <begin position="146"/>
        <end position="168"/>
    </location>
</feature>
<evidence type="ECO:0000256" key="1">
    <source>
        <dbReference type="SAM" id="Phobius"/>
    </source>
</evidence>